<sequence>MNTTTNRSPSPSRNTQLSHALNIDRLFRGTVDASDKPVIEQMLKEAEGELTGCHTEINKIKASLFALERKRDGLKKKIAIFRSLMSPIHRLPPEVLRMIFPLTLVGGVNWLDPSFTAPALVLSATCGRWRSIVLSTPSIWSRIGIDAEQWEEKKDTLGLSHLIRLFLERSDQALLTIELCFGDTSLDTRMQTCIEAIVCHSRRWESVVFSGTRSDVIGHPVFRPIKGNLPVLSHLDVNCSSKAEDDETIARFRCDLFGVCPKLASIDVRPDCPINKHFTLPWYQITALVVRDTYYNIGLPYLRLCPLVESLALHQIGETSGRLQGWDGPVTCNAKQLSIKVFTKEDFATLLPNMTLNALSSLEICGRNKIQFEGWAEWNSKVVPEFLFRSGCMLTSLTLKHVPITDGQAIRLLHQVSSLTYLHLEEYCIMESPATNRVVTRAFFNELIVDHQRPSSAPFLPRLNYIKFVLHFEEQDQQRLLKALASRWIPGTASEAGVSCLKTVDVIFIESQDTQVEDLVEELQWLKEAGMLVRIAARMSEDSDSDSESDSDDEDAEES</sequence>
<evidence type="ECO:0000259" key="2">
    <source>
        <dbReference type="Pfam" id="PF12937"/>
    </source>
</evidence>
<dbReference type="AlphaFoldDB" id="A0AAW0CT94"/>
<keyword evidence="4" id="KW-1185">Reference proteome</keyword>
<evidence type="ECO:0000313" key="3">
    <source>
        <dbReference type="EMBL" id="KAK7043011.1"/>
    </source>
</evidence>
<name>A0AAW0CT94_9AGAR</name>
<dbReference type="InterPro" id="IPR032675">
    <property type="entry name" value="LRR_dom_sf"/>
</dbReference>
<evidence type="ECO:0000313" key="4">
    <source>
        <dbReference type="Proteomes" id="UP001383192"/>
    </source>
</evidence>
<dbReference type="Gene3D" id="3.80.10.10">
    <property type="entry name" value="Ribonuclease Inhibitor"/>
    <property type="match status" value="1"/>
</dbReference>
<dbReference type="Proteomes" id="UP001383192">
    <property type="component" value="Unassembled WGS sequence"/>
</dbReference>
<evidence type="ECO:0000256" key="1">
    <source>
        <dbReference type="SAM" id="MobiDB-lite"/>
    </source>
</evidence>
<dbReference type="InterPro" id="IPR001810">
    <property type="entry name" value="F-box_dom"/>
</dbReference>
<dbReference type="Pfam" id="PF12937">
    <property type="entry name" value="F-box-like"/>
    <property type="match status" value="1"/>
</dbReference>
<accession>A0AAW0CT94</accession>
<feature type="region of interest" description="Disordered" evidence="1">
    <location>
        <begin position="538"/>
        <end position="559"/>
    </location>
</feature>
<feature type="compositionally biased region" description="Acidic residues" evidence="1">
    <location>
        <begin position="542"/>
        <end position="559"/>
    </location>
</feature>
<reference evidence="3 4" key="1">
    <citation type="submission" date="2024-01" db="EMBL/GenBank/DDBJ databases">
        <title>A draft genome for a cacao thread blight-causing isolate of Paramarasmius palmivorus.</title>
        <authorList>
            <person name="Baruah I.K."/>
            <person name="Bukari Y."/>
            <person name="Amoako-Attah I."/>
            <person name="Meinhardt L.W."/>
            <person name="Bailey B.A."/>
            <person name="Cohen S.P."/>
        </authorList>
    </citation>
    <scope>NUCLEOTIDE SEQUENCE [LARGE SCALE GENOMIC DNA]</scope>
    <source>
        <strain evidence="3 4">GH-12</strain>
    </source>
</reference>
<feature type="domain" description="F-box" evidence="2">
    <location>
        <begin position="88"/>
        <end position="144"/>
    </location>
</feature>
<proteinExistence type="predicted"/>
<comment type="caution">
    <text evidence="3">The sequence shown here is derived from an EMBL/GenBank/DDBJ whole genome shotgun (WGS) entry which is preliminary data.</text>
</comment>
<gene>
    <name evidence="3" type="ORF">VNI00_008749</name>
</gene>
<dbReference type="EMBL" id="JAYKXP010000030">
    <property type="protein sequence ID" value="KAK7043011.1"/>
    <property type="molecule type" value="Genomic_DNA"/>
</dbReference>
<organism evidence="3 4">
    <name type="scientific">Paramarasmius palmivorus</name>
    <dbReference type="NCBI Taxonomy" id="297713"/>
    <lineage>
        <taxon>Eukaryota</taxon>
        <taxon>Fungi</taxon>
        <taxon>Dikarya</taxon>
        <taxon>Basidiomycota</taxon>
        <taxon>Agaricomycotina</taxon>
        <taxon>Agaricomycetes</taxon>
        <taxon>Agaricomycetidae</taxon>
        <taxon>Agaricales</taxon>
        <taxon>Marasmiineae</taxon>
        <taxon>Marasmiaceae</taxon>
        <taxon>Paramarasmius</taxon>
    </lineage>
</organism>
<protein>
    <recommendedName>
        <fullName evidence="2">F-box domain-containing protein</fullName>
    </recommendedName>
</protein>
<dbReference type="SUPFAM" id="SSF52047">
    <property type="entry name" value="RNI-like"/>
    <property type="match status" value="1"/>
</dbReference>